<dbReference type="SUPFAM" id="SSF52096">
    <property type="entry name" value="ClpP/crotonase"/>
    <property type="match status" value="1"/>
</dbReference>
<proteinExistence type="predicted"/>
<organism evidence="1 2">
    <name type="scientific">Hoyosella altamirensis</name>
    <dbReference type="NCBI Taxonomy" id="616997"/>
    <lineage>
        <taxon>Bacteria</taxon>
        <taxon>Bacillati</taxon>
        <taxon>Actinomycetota</taxon>
        <taxon>Actinomycetes</taxon>
        <taxon>Mycobacteriales</taxon>
        <taxon>Hoyosellaceae</taxon>
        <taxon>Hoyosella</taxon>
    </lineage>
</organism>
<keyword evidence="2" id="KW-1185">Reference proteome</keyword>
<dbReference type="EMBL" id="JACHWS010000001">
    <property type="protein sequence ID" value="MBB3036660.1"/>
    <property type="molecule type" value="Genomic_DNA"/>
</dbReference>
<dbReference type="InterPro" id="IPR001753">
    <property type="entry name" value="Enoyl-CoA_hydra/iso"/>
</dbReference>
<name>A0A839RJN2_9ACTN</name>
<dbReference type="PANTHER" id="PTHR43459:SF1">
    <property type="entry name" value="EG:BACN32G11.4 PROTEIN"/>
    <property type="match status" value="1"/>
</dbReference>
<protein>
    <submittedName>
        <fullName evidence="1">Enoyl-CoA hydratase/carnithine racemase</fullName>
    </submittedName>
</protein>
<reference evidence="1 2" key="1">
    <citation type="submission" date="2020-08" db="EMBL/GenBank/DDBJ databases">
        <title>Sequencing the genomes of 1000 actinobacteria strains.</title>
        <authorList>
            <person name="Klenk H.-P."/>
        </authorList>
    </citation>
    <scope>NUCLEOTIDE SEQUENCE [LARGE SCALE GENOMIC DNA]</scope>
    <source>
        <strain evidence="1 2">DSM 45258</strain>
    </source>
</reference>
<sequence>MTASGRDAINVTLTDGVLRVTINRPARRNAVDFATLDALGEVLATEARADEVRVVVLSGADGSFCSGADLAAAAEGPFHTPEETMDKANRAVRAVVTLDVPVIAEVAGAAVGYGVALALASDFVLASDDAYFLLAFTKNGLMPDGGATLMVPAILGRAKANALLLLGERLPAADALREGLVTAVHPRNSLQRHTEELAERLASGPRRAQALTKRAVTVPLVVQLDEALAREKEGQCELLAGAEFAEALTARFEKRAPVFG</sequence>
<evidence type="ECO:0000313" key="2">
    <source>
        <dbReference type="Proteomes" id="UP000567922"/>
    </source>
</evidence>
<accession>A0A839RJN2</accession>
<gene>
    <name evidence="1" type="ORF">FHU29_001094</name>
</gene>
<dbReference type="Gene3D" id="3.90.226.10">
    <property type="entry name" value="2-enoyl-CoA Hydratase, Chain A, domain 1"/>
    <property type="match status" value="1"/>
</dbReference>
<dbReference type="CDD" id="cd06558">
    <property type="entry name" value="crotonase-like"/>
    <property type="match status" value="1"/>
</dbReference>
<dbReference type="RefSeq" id="WP_064440921.1">
    <property type="nucleotide sequence ID" value="NZ_BDDI01000010.1"/>
</dbReference>
<dbReference type="Proteomes" id="UP000567922">
    <property type="component" value="Unassembled WGS sequence"/>
</dbReference>
<dbReference type="PANTHER" id="PTHR43459">
    <property type="entry name" value="ENOYL-COA HYDRATASE"/>
    <property type="match status" value="1"/>
</dbReference>
<dbReference type="InterPro" id="IPR029045">
    <property type="entry name" value="ClpP/crotonase-like_dom_sf"/>
</dbReference>
<evidence type="ECO:0000313" key="1">
    <source>
        <dbReference type="EMBL" id="MBB3036660.1"/>
    </source>
</evidence>
<dbReference type="OrthoDB" id="9777711at2"/>
<comment type="caution">
    <text evidence="1">The sequence shown here is derived from an EMBL/GenBank/DDBJ whole genome shotgun (WGS) entry which is preliminary data.</text>
</comment>
<dbReference type="Pfam" id="PF00378">
    <property type="entry name" value="ECH_1"/>
    <property type="match status" value="1"/>
</dbReference>
<dbReference type="AlphaFoldDB" id="A0A839RJN2"/>
<dbReference type="GO" id="GO:0003824">
    <property type="term" value="F:catalytic activity"/>
    <property type="evidence" value="ECO:0007669"/>
    <property type="project" value="UniProtKB-ARBA"/>
</dbReference>